<evidence type="ECO:0000259" key="4">
    <source>
        <dbReference type="PROSITE" id="PS50137"/>
    </source>
</evidence>
<keyword evidence="2 3" id="KW-0694">RNA-binding</keyword>
<dbReference type="PANTHER" id="PTHR46031:SF26">
    <property type="entry name" value="DOUBLE-STRANDED RNA-BINDING PROTEIN 2"/>
    <property type="match status" value="1"/>
</dbReference>
<feature type="domain" description="DRBM" evidence="4">
    <location>
        <begin position="2"/>
        <end position="71"/>
    </location>
</feature>
<dbReference type="PANTHER" id="PTHR46031">
    <property type="match status" value="1"/>
</dbReference>
<protein>
    <submittedName>
        <fullName evidence="5">Double-stranded RNA binding motif-containing protein</fullName>
    </submittedName>
</protein>
<evidence type="ECO:0000256" key="1">
    <source>
        <dbReference type="ARBA" id="ARBA00022737"/>
    </source>
</evidence>
<dbReference type="Pfam" id="PF00035">
    <property type="entry name" value="dsrm"/>
    <property type="match status" value="1"/>
</dbReference>
<dbReference type="InterPro" id="IPR014720">
    <property type="entry name" value="dsRBD_dom"/>
</dbReference>
<sequence>MSAKNLLQELLHKRGSPPPRYETERIGGLDHIPRFVSVVRFGGGLEAQSVASSKKKAEQKAACRAVAILDAREIGAVAHEIGNVDAAREIGDVDVAREIGNVDVAREVDASHTFVLIDHENIQKLPDIAKLQAAGGKVFAFASRTSYLAQQPLPSFVERVLVDSTQKNACDVAAIMKAAWLIQEWGRPVLVFVSRDNIFGTTVELIRQLGVPAHQATSVAECFEFLKTVSA</sequence>
<dbReference type="SUPFAM" id="SSF54768">
    <property type="entry name" value="dsRNA-binding domain-like"/>
    <property type="match status" value="1"/>
</dbReference>
<dbReference type="CDD" id="cd10845">
    <property type="entry name" value="DSRM_RNAse_III_family"/>
    <property type="match status" value="1"/>
</dbReference>
<evidence type="ECO:0000256" key="2">
    <source>
        <dbReference type="ARBA" id="ARBA00022884"/>
    </source>
</evidence>
<name>A0A481YUA6_9VIRU</name>
<gene>
    <name evidence="5" type="ORF">LCMAC103_00830</name>
</gene>
<dbReference type="PROSITE" id="PS50137">
    <property type="entry name" value="DS_RBD"/>
    <property type="match status" value="1"/>
</dbReference>
<dbReference type="Gene3D" id="3.30.160.20">
    <property type="match status" value="1"/>
</dbReference>
<dbReference type="EMBL" id="MK500335">
    <property type="protein sequence ID" value="QBK86752.1"/>
    <property type="molecule type" value="Genomic_DNA"/>
</dbReference>
<accession>A0A481YUA6</accession>
<proteinExistence type="predicted"/>
<dbReference type="GO" id="GO:0003723">
    <property type="term" value="F:RNA binding"/>
    <property type="evidence" value="ECO:0007669"/>
    <property type="project" value="UniProtKB-UniRule"/>
</dbReference>
<evidence type="ECO:0000256" key="3">
    <source>
        <dbReference type="PROSITE-ProRule" id="PRU00266"/>
    </source>
</evidence>
<evidence type="ECO:0000313" key="5">
    <source>
        <dbReference type="EMBL" id="QBK86752.1"/>
    </source>
</evidence>
<keyword evidence="1" id="KW-0677">Repeat</keyword>
<reference evidence="5" key="1">
    <citation type="journal article" date="2019" name="MBio">
        <title>Virus Genomes from Deep Sea Sediments Expand the Ocean Megavirome and Support Independent Origins of Viral Gigantism.</title>
        <authorList>
            <person name="Backstrom D."/>
            <person name="Yutin N."/>
            <person name="Jorgensen S.L."/>
            <person name="Dharamshi J."/>
            <person name="Homa F."/>
            <person name="Zaremba-Niedwiedzka K."/>
            <person name="Spang A."/>
            <person name="Wolf Y.I."/>
            <person name="Koonin E.V."/>
            <person name="Ettema T.J."/>
        </authorList>
    </citation>
    <scope>NUCLEOTIDE SEQUENCE</scope>
</reference>
<organism evidence="5">
    <name type="scientific">Marseillevirus LCMAC103</name>
    <dbReference type="NCBI Taxonomy" id="2506604"/>
    <lineage>
        <taxon>Viruses</taxon>
        <taxon>Varidnaviria</taxon>
        <taxon>Bamfordvirae</taxon>
        <taxon>Nucleocytoviricota</taxon>
        <taxon>Megaviricetes</taxon>
        <taxon>Pimascovirales</taxon>
        <taxon>Pimascovirales incertae sedis</taxon>
        <taxon>Marseilleviridae</taxon>
    </lineage>
</organism>
<dbReference type="SMART" id="SM00358">
    <property type="entry name" value="DSRM"/>
    <property type="match status" value="1"/>
</dbReference>